<dbReference type="PANTHER" id="PTHR35191">
    <property type="entry name" value="PROPHAGE SIDE TAIL FIBER PROTEIN HOMOLOG STFQ-RELATED"/>
    <property type="match status" value="1"/>
</dbReference>
<evidence type="ECO:0000313" key="2">
    <source>
        <dbReference type="EMBL" id="ACT19671.1"/>
    </source>
</evidence>
<reference evidence="2" key="1">
    <citation type="submission" date="2009-07" db="EMBL/GenBank/DDBJ databases">
        <title>Complete sequence of Geobacter sp. M21.</title>
        <authorList>
            <consortium name="US DOE Joint Genome Institute"/>
            <person name="Lucas S."/>
            <person name="Copeland A."/>
            <person name="Lapidus A."/>
            <person name="Glavina del Rio T."/>
            <person name="Dalin E."/>
            <person name="Tice H."/>
            <person name="Bruce D."/>
            <person name="Goodwin L."/>
            <person name="Pitluck S."/>
            <person name="Saunders E."/>
            <person name="Brettin T."/>
            <person name="Detter J.C."/>
            <person name="Han C."/>
            <person name="Larimer F."/>
            <person name="Land M."/>
            <person name="Hauser L."/>
            <person name="Kyrpides N."/>
            <person name="Ovchinnikova G."/>
            <person name="Lovley D."/>
        </authorList>
    </citation>
    <scope>NUCLEOTIDE SEQUENCE [LARGE SCALE GENOMIC DNA]</scope>
    <source>
        <strain evidence="2">M21</strain>
    </source>
</reference>
<evidence type="ECO:0000259" key="1">
    <source>
        <dbReference type="Pfam" id="PF12571"/>
    </source>
</evidence>
<dbReference type="Pfam" id="PF12571">
    <property type="entry name" value="Phage_tail_fib"/>
    <property type="match status" value="1"/>
</dbReference>
<dbReference type="InterPro" id="IPR051934">
    <property type="entry name" value="Phage_Tail_Fiber_Structural"/>
</dbReference>
<dbReference type="KEGG" id="gem:GM21_3650"/>
<dbReference type="AlphaFoldDB" id="C6E6P3"/>
<dbReference type="STRING" id="443144.GM21_3650"/>
<dbReference type="eggNOG" id="COG5301">
    <property type="taxonomic scope" value="Bacteria"/>
</dbReference>
<dbReference type="EMBL" id="CP001661">
    <property type="protein sequence ID" value="ACT19671.1"/>
    <property type="molecule type" value="Genomic_DNA"/>
</dbReference>
<name>C6E6P3_GEOSM</name>
<proteinExistence type="predicted"/>
<dbReference type="PANTHER" id="PTHR35191:SF1">
    <property type="entry name" value="PROPHAGE SIDE TAIL FIBER PROTEIN HOMOLOG STFQ-RELATED"/>
    <property type="match status" value="1"/>
</dbReference>
<dbReference type="InterPro" id="IPR022225">
    <property type="entry name" value="Phage_tail_fibre_N"/>
</dbReference>
<dbReference type="OrthoDB" id="7710585at2"/>
<sequence length="251" mass="27016">MDFKTIWTSLGMTKRANAEILGTVVTITHMAFGDANGNDAFAPDQEMLALVHEVYRRPVDFVQVDEVNPAWVNVEGHILADDGGWWIREVGLFDADGDLVAVGNCAPRYKPLLAEGESADQYFKLILLTSNTAVITLKTNPAQAVASRKYVDDAMIEAGDGLPITLAVETTLGATHGTVFLNPAEGATVLFHLPLYGSVSGRKRYKLKNIGQGEALIDAADAKTLDGDATMPLVPGDRCEIAKDGANWQTI</sequence>
<organism evidence="2">
    <name type="scientific">Geobacter sp. (strain M21)</name>
    <dbReference type="NCBI Taxonomy" id="443144"/>
    <lineage>
        <taxon>Bacteria</taxon>
        <taxon>Pseudomonadati</taxon>
        <taxon>Thermodesulfobacteriota</taxon>
        <taxon>Desulfuromonadia</taxon>
        <taxon>Geobacterales</taxon>
        <taxon>Geobacteraceae</taxon>
        <taxon>Geobacter</taxon>
    </lineage>
</organism>
<gene>
    <name evidence="2" type="ordered locus">GM21_3650</name>
</gene>
<accession>C6E6P3</accession>
<dbReference type="HOGENOM" id="CLU_1105900_0_0_7"/>
<feature type="domain" description="Phage tail fibre protein N-terminal" evidence="1">
    <location>
        <begin position="2"/>
        <end position="149"/>
    </location>
</feature>
<protein>
    <submittedName>
        <fullName evidence="2">Phage-related tail fibre protein-like protein</fullName>
    </submittedName>
</protein>